<name>A0A553JNI0_SHEHA</name>
<proteinExistence type="predicted"/>
<sequence>MSELRRDSFVKDIAKAVECVVDEYFSEVIDDESYNYKVDQKMRRLIAGKVPKGYLELLFSLTKSSSLPVKTAVFAHLVEGIEQSEVAKKFQVKPSAISRKVRDISDINFIVSSLAKFHIQTCMYQD</sequence>
<keyword evidence="4" id="KW-1185">Reference proteome</keyword>
<dbReference type="Pfam" id="PF03333">
    <property type="entry name" value="PapB"/>
    <property type="match status" value="1"/>
</dbReference>
<evidence type="ECO:0000313" key="4">
    <source>
        <dbReference type="Proteomes" id="UP000318126"/>
    </source>
</evidence>
<reference evidence="4" key="1">
    <citation type="submission" date="2019-07" db="EMBL/GenBank/DDBJ databases">
        <title>Shewanella sp. YLB-08 draft genomic sequence.</title>
        <authorList>
            <person name="Yu L."/>
        </authorList>
    </citation>
    <scope>NUCLEOTIDE SEQUENCE [LARGE SCALE GENOMIC DNA]</scope>
    <source>
        <strain evidence="4">JCM 20706</strain>
    </source>
</reference>
<keyword evidence="1" id="KW-0805">Transcription regulation</keyword>
<dbReference type="RefSeq" id="WP_144040587.1">
    <property type="nucleotide sequence ID" value="NZ_BMPL01000014.1"/>
</dbReference>
<keyword evidence="2" id="KW-0804">Transcription</keyword>
<dbReference type="GO" id="GO:0006355">
    <property type="term" value="P:regulation of DNA-templated transcription"/>
    <property type="evidence" value="ECO:0007669"/>
    <property type="project" value="InterPro"/>
</dbReference>
<dbReference type="InterPro" id="IPR004356">
    <property type="entry name" value="Adhesin_operon_reg_prot"/>
</dbReference>
<evidence type="ECO:0000256" key="1">
    <source>
        <dbReference type="ARBA" id="ARBA00023015"/>
    </source>
</evidence>
<accession>A0A553JNI0</accession>
<dbReference type="Proteomes" id="UP000318126">
    <property type="component" value="Unassembled WGS sequence"/>
</dbReference>
<gene>
    <name evidence="3" type="ORF">FN961_12900</name>
</gene>
<protein>
    <submittedName>
        <fullName evidence="3">Uncharacterized protein</fullName>
    </submittedName>
</protein>
<dbReference type="AlphaFoldDB" id="A0A553JNI0"/>
<comment type="caution">
    <text evidence="3">The sequence shown here is derived from an EMBL/GenBank/DDBJ whole genome shotgun (WGS) entry which is preliminary data.</text>
</comment>
<evidence type="ECO:0000256" key="2">
    <source>
        <dbReference type="ARBA" id="ARBA00023163"/>
    </source>
</evidence>
<evidence type="ECO:0000313" key="3">
    <source>
        <dbReference type="EMBL" id="TRY14016.1"/>
    </source>
</evidence>
<dbReference type="EMBL" id="VKGK01000014">
    <property type="protein sequence ID" value="TRY14016.1"/>
    <property type="molecule type" value="Genomic_DNA"/>
</dbReference>
<organism evidence="3 4">
    <name type="scientific">Shewanella hanedai</name>
    <name type="common">Alteromonas hanedai</name>
    <dbReference type="NCBI Taxonomy" id="25"/>
    <lineage>
        <taxon>Bacteria</taxon>
        <taxon>Pseudomonadati</taxon>
        <taxon>Pseudomonadota</taxon>
        <taxon>Gammaproteobacteria</taxon>
        <taxon>Alteromonadales</taxon>
        <taxon>Shewanellaceae</taxon>
        <taxon>Shewanella</taxon>
    </lineage>
</organism>
<dbReference type="InterPro" id="IPR053721">
    <property type="entry name" value="Fimbrial_Adhesin_Reg"/>
</dbReference>
<dbReference type="Gene3D" id="1.10.10.2690">
    <property type="match status" value="1"/>
</dbReference>